<comment type="caution">
    <text evidence="4">The sequence shown here is derived from an EMBL/GenBank/DDBJ whole genome shotgun (WGS) entry which is preliminary data.</text>
</comment>
<evidence type="ECO:0000256" key="1">
    <source>
        <dbReference type="ARBA" id="ARBA00004123"/>
    </source>
</evidence>
<feature type="compositionally biased region" description="Polar residues" evidence="3">
    <location>
        <begin position="64"/>
        <end position="76"/>
    </location>
</feature>
<organism evidence="4 5">
    <name type="scientific">Heterodermia speciosa</name>
    <dbReference type="NCBI Taxonomy" id="116794"/>
    <lineage>
        <taxon>Eukaryota</taxon>
        <taxon>Fungi</taxon>
        <taxon>Dikarya</taxon>
        <taxon>Ascomycota</taxon>
        <taxon>Pezizomycotina</taxon>
        <taxon>Lecanoromycetes</taxon>
        <taxon>OSLEUM clade</taxon>
        <taxon>Lecanoromycetidae</taxon>
        <taxon>Caliciales</taxon>
        <taxon>Physciaceae</taxon>
        <taxon>Heterodermia</taxon>
    </lineage>
</organism>
<evidence type="ECO:0000313" key="5">
    <source>
        <dbReference type="Proteomes" id="UP000664521"/>
    </source>
</evidence>
<feature type="compositionally biased region" description="Basic and acidic residues" evidence="3">
    <location>
        <begin position="138"/>
        <end position="161"/>
    </location>
</feature>
<evidence type="ECO:0008006" key="6">
    <source>
        <dbReference type="Google" id="ProtNLM"/>
    </source>
</evidence>
<feature type="compositionally biased region" description="Basic and acidic residues" evidence="3">
    <location>
        <begin position="1"/>
        <end position="15"/>
    </location>
</feature>
<protein>
    <recommendedName>
        <fullName evidence="6">5-Methylcytosine G/T mismatch-specific DNA glycosylase</fullName>
    </recommendedName>
</protein>
<proteinExistence type="predicted"/>
<feature type="compositionally biased region" description="Basic residues" evidence="3">
    <location>
        <begin position="16"/>
        <end position="29"/>
    </location>
</feature>
<feature type="region of interest" description="Disordered" evidence="3">
    <location>
        <begin position="760"/>
        <end position="829"/>
    </location>
</feature>
<feature type="compositionally biased region" description="Polar residues" evidence="3">
    <location>
        <begin position="167"/>
        <end position="185"/>
    </location>
</feature>
<feature type="compositionally biased region" description="Low complexity" evidence="3">
    <location>
        <begin position="219"/>
        <end position="235"/>
    </location>
</feature>
<dbReference type="EMBL" id="CAJPDS010000038">
    <property type="protein sequence ID" value="CAF9925480.1"/>
    <property type="molecule type" value="Genomic_DNA"/>
</dbReference>
<gene>
    <name evidence="4" type="ORF">HETSPECPRED_005848</name>
</gene>
<dbReference type="PANTHER" id="PTHR15074">
    <property type="entry name" value="METHYL-CPG-BINDING PROTEIN"/>
    <property type="match status" value="1"/>
</dbReference>
<dbReference type="GO" id="GO:0005634">
    <property type="term" value="C:nucleus"/>
    <property type="evidence" value="ECO:0007669"/>
    <property type="project" value="UniProtKB-SubCell"/>
</dbReference>
<evidence type="ECO:0000313" key="4">
    <source>
        <dbReference type="EMBL" id="CAF9925480.1"/>
    </source>
</evidence>
<feature type="compositionally biased region" description="Polar residues" evidence="3">
    <location>
        <begin position="115"/>
        <end position="125"/>
    </location>
</feature>
<feature type="compositionally biased region" description="Basic and acidic residues" evidence="3">
    <location>
        <begin position="186"/>
        <end position="197"/>
    </location>
</feature>
<feature type="region of interest" description="Disordered" evidence="3">
    <location>
        <begin position="503"/>
        <end position="523"/>
    </location>
</feature>
<dbReference type="GO" id="GO:0003677">
    <property type="term" value="F:DNA binding"/>
    <property type="evidence" value="ECO:0007669"/>
    <property type="project" value="InterPro"/>
</dbReference>
<feature type="region of interest" description="Disordered" evidence="3">
    <location>
        <begin position="301"/>
        <end position="320"/>
    </location>
</feature>
<dbReference type="InterPro" id="IPR045138">
    <property type="entry name" value="MeCP2/MBD4"/>
</dbReference>
<feature type="region of interest" description="Disordered" evidence="3">
    <location>
        <begin position="1"/>
        <end position="293"/>
    </location>
</feature>
<dbReference type="OrthoDB" id="5373744at2759"/>
<feature type="region of interest" description="Disordered" evidence="3">
    <location>
        <begin position="645"/>
        <end position="688"/>
    </location>
</feature>
<feature type="region of interest" description="Disordered" evidence="3">
    <location>
        <begin position="552"/>
        <end position="579"/>
    </location>
</feature>
<feature type="compositionally biased region" description="Polar residues" evidence="3">
    <location>
        <begin position="37"/>
        <end position="47"/>
    </location>
</feature>
<dbReference type="Proteomes" id="UP000664521">
    <property type="component" value="Unassembled WGS sequence"/>
</dbReference>
<name>A0A8H3ILN8_9LECA</name>
<dbReference type="PANTHER" id="PTHR15074:SF5">
    <property type="entry name" value="5-METHYLCYTOSINE G_T MISMATCH-SPECIFIC DNA GLYCOSYLASE"/>
    <property type="match status" value="1"/>
</dbReference>
<evidence type="ECO:0000256" key="2">
    <source>
        <dbReference type="ARBA" id="ARBA00023242"/>
    </source>
</evidence>
<evidence type="ECO:0000256" key="3">
    <source>
        <dbReference type="SAM" id="MobiDB-lite"/>
    </source>
</evidence>
<keyword evidence="5" id="KW-1185">Reference proteome</keyword>
<feature type="compositionally biased region" description="Low complexity" evidence="3">
    <location>
        <begin position="564"/>
        <end position="579"/>
    </location>
</feature>
<comment type="subcellular location">
    <subcellularLocation>
        <location evidence="1">Nucleus</location>
    </subcellularLocation>
</comment>
<dbReference type="AlphaFoldDB" id="A0A8H3ILN8"/>
<keyword evidence="2" id="KW-0539">Nucleus</keyword>
<accession>A0A8H3ILN8</accession>
<sequence length="829" mass="89652">MPSSKPRDGDSERPPREKRHRSSRSTRKSSSKDPLKSATTLTSPNTPTKRRTSMPGPEVEPRPSSASPGASKTSLPYPSFSKAHSKEAVGSTENVVNRLSYYTPDPTDLDRSKSQTEPNDPNAVTGNAPPSPPLTTMDQEKVAKVERKKSELQRNADELKRKLGFARSTSELKPTRQPSRSSATLRETKAKDDDRSTPRRSKTSTPVKLKPKVATVEDSSSATPSRRSISPARASFVADSATASTVDSDKTSIAPIQPSRTPGDRRASPSVESEPLPRSPTLPDPGFAPSRRETPAYSIFSNSNVVPMGDSPMPPPPPPPPDVPLRNPKVDYLMQNGGLTQSIPKSLLGVGQGETVQTTLPHSAQVGRFFGPFNTLLDDYTKVMARSGSMAVATGYRSIARRLLDRLEAVFARDIASETCTCAVCRMQEQPSHDGDEDGVSWGEILEYVSGRRELPQWPAFVLDSTQVGLGISSAESPCQKLDIDVPEEFRAHYISQSKKTKQSVDRWLESQPQDSISPPQDVDDETLTFAMLTRLEPHQRPLFSALAGIAQSRPGSTAPRPPSVSSAPSAVSDAPSKSVEAELLERTGLAIQRLYRLTTRPRDPESAIYLLTNPHLHSVLATLAAISDHEWDILTSGRFDGFLRSGAEDAPPQPPTISRGPTPSSRLPTPAVSTSTPAPPTAGAPVALDEETEISVLAEVEREIFLGMEALEDAFEALHLKAETVRRALRERGAGLSMANQARRGLACNLDARLGTPASVLGGEASEDDSGGGGGGWDAESEIGPDDSASNYSRRRTRRPRRREERRTPALVEEDEEGSVFGGGGRRR</sequence>
<reference evidence="4" key="1">
    <citation type="submission" date="2021-03" db="EMBL/GenBank/DDBJ databases">
        <authorList>
            <person name="Tagirdzhanova G."/>
        </authorList>
    </citation>
    <scope>NUCLEOTIDE SEQUENCE</scope>
</reference>